<dbReference type="HAMAP" id="MF_01334">
    <property type="entry name" value="Ribosomal_bL25_CTC"/>
    <property type="match status" value="1"/>
</dbReference>
<comment type="function">
    <text evidence="5">This is one of the proteins that binds to the 5S RNA in the ribosome where it forms part of the central protuberance.</text>
</comment>
<dbReference type="PANTHER" id="PTHR33284:SF1">
    <property type="entry name" value="RIBOSOMAL PROTEIN L25_GLN-TRNA SYNTHETASE, ANTI-CODON-BINDING DOMAIN-CONTAINING PROTEIN"/>
    <property type="match status" value="1"/>
</dbReference>
<dbReference type="InterPro" id="IPR037121">
    <property type="entry name" value="Ribosomal_bL25_C"/>
</dbReference>
<dbReference type="AlphaFoldDB" id="A0A426QL19"/>
<feature type="region of interest" description="Disordered" evidence="6">
    <location>
        <begin position="182"/>
        <end position="213"/>
    </location>
</feature>
<organism evidence="9 10">
    <name type="scientific">Thiohalobacter thiocyanaticus</name>
    <dbReference type="NCBI Taxonomy" id="585455"/>
    <lineage>
        <taxon>Bacteria</taxon>
        <taxon>Pseudomonadati</taxon>
        <taxon>Pseudomonadota</taxon>
        <taxon>Gammaproteobacteria</taxon>
        <taxon>Thiohalobacterales</taxon>
        <taxon>Thiohalobacteraceae</taxon>
        <taxon>Thiohalobacter</taxon>
    </lineage>
</organism>
<dbReference type="InterPro" id="IPR020057">
    <property type="entry name" value="Ribosomal_bL25_b-dom"/>
</dbReference>
<dbReference type="NCBIfam" id="NF004130">
    <property type="entry name" value="PRK05618.1-5"/>
    <property type="match status" value="1"/>
</dbReference>
<dbReference type="InterPro" id="IPR020056">
    <property type="entry name" value="Rbsml_bL25/Gln-tRNA_synth_N"/>
</dbReference>
<keyword evidence="3 5" id="KW-0689">Ribosomal protein</keyword>
<dbReference type="NCBIfam" id="NF004128">
    <property type="entry name" value="PRK05618.1-2"/>
    <property type="match status" value="1"/>
</dbReference>
<dbReference type="NCBIfam" id="TIGR00731">
    <property type="entry name" value="bL25_bact_ctc"/>
    <property type="match status" value="1"/>
</dbReference>
<evidence type="ECO:0000256" key="4">
    <source>
        <dbReference type="ARBA" id="ARBA00023274"/>
    </source>
</evidence>
<protein>
    <recommendedName>
        <fullName evidence="5">Large ribosomal subunit protein bL25</fullName>
    </recommendedName>
    <alternativeName>
        <fullName evidence="5">General stress protein CTC</fullName>
    </alternativeName>
</protein>
<evidence type="ECO:0000259" key="7">
    <source>
        <dbReference type="Pfam" id="PF01386"/>
    </source>
</evidence>
<dbReference type="CDD" id="cd00495">
    <property type="entry name" value="Ribosomal_L25_TL5_CTC"/>
    <property type="match status" value="1"/>
</dbReference>
<evidence type="ECO:0000256" key="6">
    <source>
        <dbReference type="SAM" id="MobiDB-lite"/>
    </source>
</evidence>
<evidence type="ECO:0000313" key="10">
    <source>
        <dbReference type="Proteomes" id="UP000287798"/>
    </source>
</evidence>
<sequence>MSISFDLDAELRSDKGKGASRRLRRAGRLPAILYGGSEPPMPLTLDHDKVLHSLDYEAFYSHILKVKVDGQTHTAVLRDLQRHPYKPTLVHVDLQRVSGEDTIHMLIPLHIIGQEASPGLKASGLLSHELTEVDITCKAKDLPEYIEVDISGLDLNETIHLSDLKLPAGAQASELLKGEEHDLPVVSIHPRKGGGEEEAAEGEAAEGEGEGEA</sequence>
<evidence type="ECO:0000256" key="2">
    <source>
        <dbReference type="ARBA" id="ARBA00022884"/>
    </source>
</evidence>
<gene>
    <name evidence="5" type="primary">rplY</name>
    <name evidence="5" type="synonym">ctc</name>
    <name evidence="9" type="ORF">D6C00_10770</name>
</gene>
<comment type="similarity">
    <text evidence="5">Belongs to the bacterial ribosomal protein bL25 family. CTC subfamily.</text>
</comment>
<dbReference type="Pfam" id="PF14693">
    <property type="entry name" value="Ribosomal_TL5_C"/>
    <property type="match status" value="1"/>
</dbReference>
<dbReference type="FunFam" id="2.40.240.10:FF:000002">
    <property type="entry name" value="50S ribosomal protein L25"/>
    <property type="match status" value="1"/>
</dbReference>
<dbReference type="EMBL" id="QZMU01000001">
    <property type="protein sequence ID" value="RRQ22386.1"/>
    <property type="molecule type" value="Genomic_DNA"/>
</dbReference>
<dbReference type="InterPro" id="IPR001021">
    <property type="entry name" value="Ribosomal_bL25_long"/>
</dbReference>
<accession>A0A426QL19</accession>
<evidence type="ECO:0000256" key="3">
    <source>
        <dbReference type="ARBA" id="ARBA00022980"/>
    </source>
</evidence>
<evidence type="ECO:0000256" key="1">
    <source>
        <dbReference type="ARBA" id="ARBA00022730"/>
    </source>
</evidence>
<feature type="domain" description="Large ribosomal subunit protein bL25 beta" evidence="8">
    <location>
        <begin position="103"/>
        <end position="190"/>
    </location>
</feature>
<comment type="subunit">
    <text evidence="5">Part of the 50S ribosomal subunit; part of the 5S rRNA/L5/L18/L25 subcomplex. Contacts the 5S rRNA. Binds to the 5S rRNA independently of L5 and L18.</text>
</comment>
<name>A0A426QL19_9GAMM</name>
<feature type="domain" description="Large ribosomal subunit protein bL25 L25" evidence="7">
    <location>
        <begin position="7"/>
        <end position="94"/>
    </location>
</feature>
<evidence type="ECO:0000256" key="5">
    <source>
        <dbReference type="HAMAP-Rule" id="MF_01334"/>
    </source>
</evidence>
<comment type="caution">
    <text evidence="9">The sequence shown here is derived from an EMBL/GenBank/DDBJ whole genome shotgun (WGS) entry which is preliminary data.</text>
</comment>
<dbReference type="InterPro" id="IPR020055">
    <property type="entry name" value="Ribosomal_bL25_short"/>
</dbReference>
<dbReference type="GO" id="GO:0006412">
    <property type="term" value="P:translation"/>
    <property type="evidence" value="ECO:0007669"/>
    <property type="project" value="UniProtKB-UniRule"/>
</dbReference>
<dbReference type="Pfam" id="PF01386">
    <property type="entry name" value="Ribosomal_L25p"/>
    <property type="match status" value="1"/>
</dbReference>
<dbReference type="GO" id="GO:0022625">
    <property type="term" value="C:cytosolic large ribosomal subunit"/>
    <property type="evidence" value="ECO:0007669"/>
    <property type="project" value="TreeGrafter"/>
</dbReference>
<dbReference type="NCBIfam" id="NF004612">
    <property type="entry name" value="PRK05943.1"/>
    <property type="match status" value="1"/>
</dbReference>
<keyword evidence="2 5" id="KW-0694">RNA-binding</keyword>
<dbReference type="HAMAP" id="MF_01336">
    <property type="entry name" value="Ribosomal_bL25"/>
    <property type="match status" value="1"/>
</dbReference>
<dbReference type="PANTHER" id="PTHR33284">
    <property type="entry name" value="RIBOSOMAL PROTEIN L25/GLN-TRNA SYNTHETASE, ANTI-CODON-BINDING DOMAIN-CONTAINING PROTEIN"/>
    <property type="match status" value="1"/>
</dbReference>
<dbReference type="OrthoDB" id="9806411at2"/>
<dbReference type="GO" id="GO:0003735">
    <property type="term" value="F:structural constituent of ribosome"/>
    <property type="evidence" value="ECO:0007669"/>
    <property type="project" value="InterPro"/>
</dbReference>
<evidence type="ECO:0000259" key="8">
    <source>
        <dbReference type="Pfam" id="PF14693"/>
    </source>
</evidence>
<dbReference type="Gene3D" id="2.170.120.20">
    <property type="entry name" value="Ribosomal protein L25, beta domain"/>
    <property type="match status" value="1"/>
</dbReference>
<proteinExistence type="inferred from homology"/>
<reference evidence="9 10" key="1">
    <citation type="journal article" date="2010" name="Int. J. Syst. Evol. Microbiol.">
        <title>Thiohalobacter thiocyanaticus gen. nov., sp. nov., a moderately halophilic, sulfur-oxidizing gammaproteobacterium from hypersaline lakes, that utilizes thiocyanate.</title>
        <authorList>
            <person name="Sorokin D.Y."/>
            <person name="Kovaleva O.L."/>
            <person name="Tourova T.P."/>
            <person name="Muyzer G."/>
        </authorList>
    </citation>
    <scope>NUCLEOTIDE SEQUENCE [LARGE SCALE GENOMIC DNA]</scope>
    <source>
        <strain evidence="9 10">Hrh1</strain>
    </source>
</reference>
<evidence type="ECO:0000313" key="9">
    <source>
        <dbReference type="EMBL" id="RRQ22386.1"/>
    </source>
</evidence>
<keyword evidence="4 5" id="KW-0687">Ribonucleoprotein</keyword>
<dbReference type="GO" id="GO:0008097">
    <property type="term" value="F:5S rRNA binding"/>
    <property type="evidence" value="ECO:0007669"/>
    <property type="project" value="InterPro"/>
</dbReference>
<dbReference type="SUPFAM" id="SSF50715">
    <property type="entry name" value="Ribosomal protein L25-like"/>
    <property type="match status" value="1"/>
</dbReference>
<dbReference type="InterPro" id="IPR029751">
    <property type="entry name" value="Ribosomal_L25_dom"/>
</dbReference>
<keyword evidence="10" id="KW-1185">Reference proteome</keyword>
<feature type="compositionally biased region" description="Acidic residues" evidence="6">
    <location>
        <begin position="196"/>
        <end position="213"/>
    </location>
</feature>
<dbReference type="Gene3D" id="2.40.240.10">
    <property type="entry name" value="Ribosomal Protein L25, Chain P"/>
    <property type="match status" value="1"/>
</dbReference>
<dbReference type="InterPro" id="IPR020930">
    <property type="entry name" value="Ribosomal_uL5_bac-type"/>
</dbReference>
<keyword evidence="1 5" id="KW-0699">rRNA-binding</keyword>
<dbReference type="RefSeq" id="WP_125181728.1">
    <property type="nucleotide sequence ID" value="NZ_QZMU01000001.1"/>
</dbReference>
<dbReference type="InterPro" id="IPR011035">
    <property type="entry name" value="Ribosomal_bL25/Gln-tRNA_synth"/>
</dbReference>
<dbReference type="Proteomes" id="UP000287798">
    <property type="component" value="Unassembled WGS sequence"/>
</dbReference>